<dbReference type="Proteomes" id="UP000013065">
    <property type="component" value="Unassembled WGS sequence"/>
</dbReference>
<dbReference type="OrthoDB" id="981992at2"/>
<evidence type="ECO:0000313" key="2">
    <source>
        <dbReference type="Proteomes" id="UP000013065"/>
    </source>
</evidence>
<reference evidence="1 2" key="2">
    <citation type="journal article" date="2015" name="Int. J. Syst. Evol. Microbiol.">
        <title>Acinetobacter seifertii sp. nov., a member of the Acinetobacter calcoaceticus-Acinetobacter baumannii complex isolated from human clinical specimens.</title>
        <authorList>
            <person name="Nemec A."/>
            <person name="Krizova L."/>
            <person name="Maixnerova M."/>
            <person name="Sedo O."/>
            <person name="Brisse S."/>
            <person name="Higgins P.G."/>
        </authorList>
    </citation>
    <scope>NUCLEOTIDE SEQUENCE [LARGE SCALE GENOMIC DNA]</scope>
    <source>
        <strain evidence="1 2">NIPH 973</strain>
    </source>
</reference>
<gene>
    <name evidence="1" type="ORF">F985_03842</name>
</gene>
<sequence>MPAILCKCGNRLSLGAIPNPNEWLMISDIEYDEFQGEIDSEKLYMKFKSLIICPNCNRLIFFWNDFNHNPIFYKVDNE</sequence>
<protein>
    <submittedName>
        <fullName evidence="1">Uncharacterized protein</fullName>
    </submittedName>
</protein>
<dbReference type="HOGENOM" id="CLU_2650656_0_0_6"/>
<reference evidence="2" key="1">
    <citation type="submission" date="2013-02" db="EMBL/GenBank/DDBJ databases">
        <title>The Genome Sequence of Acinetobacter sp. NIPH 973.</title>
        <authorList>
            <consortium name="The Broad Institute Genome Sequencing Platform"/>
            <consortium name="The Broad Institute Genome Sequencing Center for Infectious Disease"/>
            <person name="Cerqueira G."/>
            <person name="Feldgarden M."/>
            <person name="Courvalin P."/>
            <person name="Perichon B."/>
            <person name="Grillot-Courvalin C."/>
            <person name="Clermont D."/>
            <person name="Rocha E."/>
            <person name="Yoon E.-J."/>
            <person name="Nemec A."/>
            <person name="Walker B."/>
            <person name="Young S.K."/>
            <person name="Zeng Q."/>
            <person name="Gargeya S."/>
            <person name="Fitzgerald M."/>
            <person name="Haas B."/>
            <person name="Abouelleil A."/>
            <person name="Alvarado L."/>
            <person name="Arachchi H.M."/>
            <person name="Berlin A.M."/>
            <person name="Chapman S.B."/>
            <person name="Dewar J."/>
            <person name="Goldberg J."/>
            <person name="Griggs A."/>
            <person name="Gujja S."/>
            <person name="Hansen M."/>
            <person name="Howarth C."/>
            <person name="Imamovic A."/>
            <person name="Larimer J."/>
            <person name="McCowan C."/>
            <person name="Murphy C."/>
            <person name="Neiman D."/>
            <person name="Pearson M."/>
            <person name="Priest M."/>
            <person name="Roberts A."/>
            <person name="Saif S."/>
            <person name="Shea T."/>
            <person name="Sisk P."/>
            <person name="Sykes S."/>
            <person name="Wortman J."/>
            <person name="Nusbaum C."/>
            <person name="Birren B."/>
        </authorList>
    </citation>
    <scope>NUCLEOTIDE SEQUENCE [LARGE SCALE GENOMIC DNA]</scope>
    <source>
        <strain evidence="2">NIPH 973</strain>
    </source>
</reference>
<organism evidence="1 2">
    <name type="scientific">Acinetobacter seifertii</name>
    <dbReference type="NCBI Taxonomy" id="1530123"/>
    <lineage>
        <taxon>Bacteria</taxon>
        <taxon>Pseudomonadati</taxon>
        <taxon>Pseudomonadota</taxon>
        <taxon>Gammaproteobacteria</taxon>
        <taxon>Moraxellales</taxon>
        <taxon>Moraxellaceae</taxon>
        <taxon>Acinetobacter</taxon>
        <taxon>Acinetobacter calcoaceticus/baumannii complex</taxon>
    </lineage>
</organism>
<dbReference type="RefSeq" id="WP_004703589.1">
    <property type="nucleotide sequence ID" value="NZ_JBMPAH010000011.1"/>
</dbReference>
<name>N8SB08_9GAMM</name>
<evidence type="ECO:0000313" key="1">
    <source>
        <dbReference type="EMBL" id="ENU42944.1"/>
    </source>
</evidence>
<accession>N8SB08</accession>
<dbReference type="AlphaFoldDB" id="N8SB08"/>
<proteinExistence type="predicted"/>
<comment type="caution">
    <text evidence="1">The sequence shown here is derived from an EMBL/GenBank/DDBJ whole genome shotgun (WGS) entry which is preliminary data.</text>
</comment>
<dbReference type="EMBL" id="APOO01000022">
    <property type="protein sequence ID" value="ENU42944.1"/>
    <property type="molecule type" value="Genomic_DNA"/>
</dbReference>